<dbReference type="InterPro" id="IPR019734">
    <property type="entry name" value="TPR_rpt"/>
</dbReference>
<dbReference type="OrthoDB" id="1872379at2759"/>
<feature type="compositionally biased region" description="Polar residues" evidence="1">
    <location>
        <begin position="184"/>
        <end position="203"/>
    </location>
</feature>
<sequence length="203" mass="22590">MVVIEEEWESSESVEAAEKLKKEGNSRFGEGDWAAAELKYKEALAACPTDAQQLRSVLHSNLSAVYIKQIQWQAAADAATEALTANEANEKALERRAFAYSNIPEKYDKAVEDYEALKERFPQRTQYSAKISDLRQKITVRDEKLKEEMIGKLKELGNACLRPFGLSTDSFQLIPNGEGGYSISMKNSASASDNSTSQQDPVK</sequence>
<dbReference type="Gene3D" id="1.25.40.10">
    <property type="entry name" value="Tetratricopeptide repeat domain"/>
    <property type="match status" value="1"/>
</dbReference>
<dbReference type="InterPro" id="IPR011990">
    <property type="entry name" value="TPR-like_helical_dom_sf"/>
</dbReference>
<gene>
    <name evidence="2" type="ORF">HPBE_LOCUS5559</name>
</gene>
<dbReference type="SMART" id="SM00028">
    <property type="entry name" value="TPR"/>
    <property type="match status" value="3"/>
</dbReference>
<dbReference type="EMBL" id="UZAH01025496">
    <property type="protein sequence ID" value="VDO65032.1"/>
    <property type="molecule type" value="Genomic_DNA"/>
</dbReference>
<organism evidence="3 4">
    <name type="scientific">Heligmosomoides polygyrus</name>
    <name type="common">Parasitic roundworm</name>
    <dbReference type="NCBI Taxonomy" id="6339"/>
    <lineage>
        <taxon>Eukaryota</taxon>
        <taxon>Metazoa</taxon>
        <taxon>Ecdysozoa</taxon>
        <taxon>Nematoda</taxon>
        <taxon>Chromadorea</taxon>
        <taxon>Rhabditida</taxon>
        <taxon>Rhabditina</taxon>
        <taxon>Rhabditomorpha</taxon>
        <taxon>Strongyloidea</taxon>
        <taxon>Heligmosomidae</taxon>
        <taxon>Heligmosomoides</taxon>
    </lineage>
</organism>
<evidence type="ECO:0000313" key="4">
    <source>
        <dbReference type="WBParaSite" id="HPBE_0000555801-mRNA-1"/>
    </source>
</evidence>
<dbReference type="PANTHER" id="PTHR46014:SF1">
    <property type="entry name" value="TETRATRICOPEPTIDE REPEAT PROTEIN 1"/>
    <property type="match status" value="1"/>
</dbReference>
<reference evidence="2 3" key="1">
    <citation type="submission" date="2018-11" db="EMBL/GenBank/DDBJ databases">
        <authorList>
            <consortium name="Pathogen Informatics"/>
        </authorList>
    </citation>
    <scope>NUCLEOTIDE SEQUENCE [LARGE SCALE GENOMIC DNA]</scope>
</reference>
<accession>A0A183FG28</accession>
<dbReference type="WBParaSite" id="HPBE_0000555801-mRNA-1">
    <property type="protein sequence ID" value="HPBE_0000555801-mRNA-1"/>
    <property type="gene ID" value="HPBE_0000555801"/>
</dbReference>
<dbReference type="AlphaFoldDB" id="A0A183FG28"/>
<dbReference type="InterPro" id="IPR052769">
    <property type="entry name" value="TPR_domain_protein"/>
</dbReference>
<feature type="region of interest" description="Disordered" evidence="1">
    <location>
        <begin position="182"/>
        <end position="203"/>
    </location>
</feature>
<reference evidence="4" key="2">
    <citation type="submission" date="2019-09" db="UniProtKB">
        <authorList>
            <consortium name="WormBaseParasite"/>
        </authorList>
    </citation>
    <scope>IDENTIFICATION</scope>
</reference>
<protein>
    <submittedName>
        <fullName evidence="4">TPR_REGION domain-containing protein</fullName>
    </submittedName>
</protein>
<evidence type="ECO:0000313" key="2">
    <source>
        <dbReference type="EMBL" id="VDO65032.1"/>
    </source>
</evidence>
<proteinExistence type="predicted"/>
<dbReference type="PANTHER" id="PTHR46014">
    <property type="entry name" value="TETRATRICOPEPTIDE REPEAT PROTEIN 1"/>
    <property type="match status" value="1"/>
</dbReference>
<evidence type="ECO:0000256" key="1">
    <source>
        <dbReference type="SAM" id="MobiDB-lite"/>
    </source>
</evidence>
<name>A0A183FG28_HELPZ</name>
<dbReference type="SUPFAM" id="SSF48452">
    <property type="entry name" value="TPR-like"/>
    <property type="match status" value="1"/>
</dbReference>
<dbReference type="Proteomes" id="UP000050761">
    <property type="component" value="Unassembled WGS sequence"/>
</dbReference>
<keyword evidence="3" id="KW-1185">Reference proteome</keyword>
<evidence type="ECO:0000313" key="3">
    <source>
        <dbReference type="Proteomes" id="UP000050761"/>
    </source>
</evidence>
<accession>A0A3P8AZN0</accession>